<evidence type="ECO:0000313" key="4">
    <source>
        <dbReference type="Proteomes" id="UP000236000"/>
    </source>
</evidence>
<feature type="binding site" evidence="2">
    <location>
        <position position="179"/>
    </location>
    <ligand>
        <name>Fe cation</name>
        <dbReference type="ChEBI" id="CHEBI:24875"/>
        <label>2</label>
    </ligand>
</feature>
<evidence type="ECO:0000256" key="2">
    <source>
        <dbReference type="PIRSR" id="PIRSR004789-51"/>
    </source>
</evidence>
<keyword evidence="2" id="KW-0479">Metal-binding</keyword>
<dbReference type="PANTHER" id="PTHR36303">
    <property type="entry name" value="2',3'-CYCLIC-NUCLEOTIDE 2'-PHOSPHODIESTERASE"/>
    <property type="match status" value="1"/>
</dbReference>
<feature type="active site" description="Proton donor" evidence="1">
    <location>
        <position position="69"/>
    </location>
</feature>
<dbReference type="OrthoDB" id="9801109at2"/>
<proteinExistence type="predicted"/>
<dbReference type="InterPro" id="IPR005235">
    <property type="entry name" value="YmdB-like"/>
</dbReference>
<evidence type="ECO:0000256" key="1">
    <source>
        <dbReference type="PIRSR" id="PIRSR004789-50"/>
    </source>
</evidence>
<organism evidence="3 4">
    <name type="scientific">Akkermansia muciniphila</name>
    <dbReference type="NCBI Taxonomy" id="239935"/>
    <lineage>
        <taxon>Bacteria</taxon>
        <taxon>Pseudomonadati</taxon>
        <taxon>Verrucomicrobiota</taxon>
        <taxon>Verrucomicrobiia</taxon>
        <taxon>Verrucomicrobiales</taxon>
        <taxon>Akkermansiaceae</taxon>
        <taxon>Akkermansia</taxon>
    </lineage>
</organism>
<dbReference type="GO" id="GO:0004113">
    <property type="term" value="F:2',3'-cyclic-nucleotide 3'-phosphodiesterase activity"/>
    <property type="evidence" value="ECO:0007669"/>
    <property type="project" value="TreeGrafter"/>
</dbReference>
<comment type="caution">
    <text evidence="3">The sequence shown here is derived from an EMBL/GenBank/DDBJ whole genome shotgun (WGS) entry which is preliminary data.</text>
</comment>
<dbReference type="Pfam" id="PF13277">
    <property type="entry name" value="YmdB"/>
    <property type="match status" value="1"/>
</dbReference>
<dbReference type="RefSeq" id="WP_102713591.1">
    <property type="nucleotide sequence ID" value="NZ_PJKA01000010.1"/>
</dbReference>
<feature type="binding site" evidence="2">
    <location>
        <position position="154"/>
    </location>
    <ligand>
        <name>Fe cation</name>
        <dbReference type="ChEBI" id="CHEBI:24875"/>
        <label>2</label>
    </ligand>
</feature>
<protein>
    <submittedName>
        <fullName evidence="3">TIGR00282 family metallophosphoesterase</fullName>
    </submittedName>
</protein>
<dbReference type="Gene3D" id="3.60.21.10">
    <property type="match status" value="1"/>
</dbReference>
<feature type="binding site" evidence="2">
    <location>
        <position position="9"/>
    </location>
    <ligand>
        <name>Fe cation</name>
        <dbReference type="ChEBI" id="CHEBI:24875"/>
        <label>1</label>
    </ligand>
</feature>
<feature type="binding site" evidence="2">
    <location>
        <position position="40"/>
    </location>
    <ligand>
        <name>Fe cation</name>
        <dbReference type="ChEBI" id="CHEBI:24875"/>
        <label>1</label>
    </ligand>
</feature>
<dbReference type="AlphaFoldDB" id="A0A2N8HE51"/>
<feature type="binding site" evidence="2">
    <location>
        <position position="41"/>
    </location>
    <ligand>
        <name>Fe cation</name>
        <dbReference type="ChEBI" id="CHEBI:24875"/>
        <label>1</label>
    </ligand>
</feature>
<gene>
    <name evidence="3" type="ORF">CXU22_06095</name>
</gene>
<accession>A0A2N8HE51</accession>
<sequence length="267" mass="28835">MITILFIGDVVGEPGRTAVKHMLPELKRKHGADFIIVNGENAAAGRGITPRLAQELLHAGVDVITTGDHVWDQVELAPWLDSEPRVLRPLNYPPGTPGHGSVVVETPRGKIAVMQVQGRSFIQPPLENPFLISEAEAKRLREEEGVNVIFVDMHAETTSEKISTGYNLDGLVSAVIGTHTHVQTADETILEHGTAYLTDAGMCGPAAGVLGREREPIIQRFRSSMPAKFPVANWPVRLCGAVVQVDEATGKALNIARISQIVEKPAS</sequence>
<name>A0A2N8HE51_9BACT</name>
<evidence type="ECO:0000313" key="3">
    <source>
        <dbReference type="EMBL" id="PNC18199.1"/>
    </source>
</evidence>
<dbReference type="PIRSF" id="PIRSF004789">
    <property type="entry name" value="DR1281"/>
    <property type="match status" value="1"/>
</dbReference>
<dbReference type="NCBIfam" id="TIGR00282">
    <property type="entry name" value="TIGR00282 family metallophosphoesterase"/>
    <property type="match status" value="1"/>
</dbReference>
<feature type="binding site" evidence="2">
    <location>
        <position position="181"/>
    </location>
    <ligand>
        <name>Fe cation</name>
        <dbReference type="ChEBI" id="CHEBI:24875"/>
        <label>1</label>
    </ligand>
</feature>
<dbReference type="Proteomes" id="UP000236000">
    <property type="component" value="Unassembled WGS sequence"/>
</dbReference>
<feature type="binding site" evidence="2">
    <location>
        <position position="68"/>
    </location>
    <ligand>
        <name>Fe cation</name>
        <dbReference type="ChEBI" id="CHEBI:24875"/>
        <label>2</label>
    </ligand>
</feature>
<dbReference type="PANTHER" id="PTHR36303:SF1">
    <property type="entry name" value="2',3'-CYCLIC-NUCLEOTIDE 2'-PHOSPHODIESTERASE"/>
    <property type="match status" value="1"/>
</dbReference>
<dbReference type="EMBL" id="PJKA01000010">
    <property type="protein sequence ID" value="PNC18199.1"/>
    <property type="molecule type" value="Genomic_DNA"/>
</dbReference>
<reference evidence="3 4" key="1">
    <citation type="journal article" date="2017" name="BMC Genomics">
        <title>Genome sequencing of 39 Akkermansia muciniphila isolates reveals its population structure, genomic and functional diverisity, and global distribution in mammalian gut microbiotas.</title>
        <authorList>
            <person name="Guo X."/>
            <person name="Li S."/>
            <person name="Zhang J."/>
            <person name="Wu F."/>
            <person name="Li X."/>
            <person name="Wu D."/>
            <person name="Zhang M."/>
            <person name="Ou Z."/>
            <person name="Jie Z."/>
            <person name="Yan Q."/>
            <person name="Li P."/>
            <person name="Yi J."/>
            <person name="Peng Y."/>
        </authorList>
    </citation>
    <scope>NUCLEOTIDE SEQUENCE [LARGE SCALE GENOMIC DNA]</scope>
    <source>
        <strain evidence="3 4">GP24</strain>
    </source>
</reference>
<dbReference type="SUPFAM" id="SSF56300">
    <property type="entry name" value="Metallo-dependent phosphatases"/>
    <property type="match status" value="1"/>
</dbReference>
<dbReference type="CDD" id="cd07382">
    <property type="entry name" value="MPP_DR1281"/>
    <property type="match status" value="1"/>
</dbReference>
<feature type="binding site" evidence="2">
    <location>
        <position position="40"/>
    </location>
    <ligand>
        <name>Fe cation</name>
        <dbReference type="ChEBI" id="CHEBI:24875"/>
        <label>2</label>
    </ligand>
</feature>
<dbReference type="InterPro" id="IPR029052">
    <property type="entry name" value="Metallo-depent_PP-like"/>
</dbReference>
<dbReference type="GO" id="GO:0046872">
    <property type="term" value="F:metal ion binding"/>
    <property type="evidence" value="ECO:0007669"/>
    <property type="project" value="UniProtKB-KW"/>
</dbReference>